<comment type="caution">
    <text evidence="1">The sequence shown here is derived from an EMBL/GenBank/DDBJ whole genome shotgun (WGS) entry which is preliminary data.</text>
</comment>
<name>A0AC61RUN6_9FIRM</name>
<organism evidence="1 2">
    <name type="scientific">Petralouisia muris</name>
    <dbReference type="NCBI Taxonomy" id="3032872"/>
    <lineage>
        <taxon>Bacteria</taxon>
        <taxon>Bacillati</taxon>
        <taxon>Bacillota</taxon>
        <taxon>Clostridia</taxon>
        <taxon>Lachnospirales</taxon>
        <taxon>Lachnospiraceae</taxon>
        <taxon>Petralouisia</taxon>
    </lineage>
</organism>
<proteinExistence type="predicted"/>
<dbReference type="EC" id="3.1.11.6" evidence="1"/>
<dbReference type="Proteomes" id="UP000304953">
    <property type="component" value="Unassembled WGS sequence"/>
</dbReference>
<dbReference type="EMBL" id="SRYA01000029">
    <property type="protein sequence ID" value="TGY95457.1"/>
    <property type="molecule type" value="Genomic_DNA"/>
</dbReference>
<accession>A0AC61RUN6</accession>
<gene>
    <name evidence="1" type="primary">xseB</name>
    <name evidence="1" type="ORF">E5329_14940</name>
</gene>
<evidence type="ECO:0000313" key="1">
    <source>
        <dbReference type="EMBL" id="TGY95457.1"/>
    </source>
</evidence>
<reference evidence="1" key="1">
    <citation type="submission" date="2019-04" db="EMBL/GenBank/DDBJ databases">
        <title>Microbes associate with the intestines of laboratory mice.</title>
        <authorList>
            <person name="Navarre W."/>
            <person name="Wong E."/>
            <person name="Huang K."/>
            <person name="Tropini C."/>
            <person name="Ng K."/>
            <person name="Yu B."/>
        </authorList>
    </citation>
    <scope>NUCLEOTIDE SEQUENCE</scope>
    <source>
        <strain evidence="1">NM01_1-7b</strain>
    </source>
</reference>
<protein>
    <submittedName>
        <fullName evidence="1">Exodeoxyribonuclease VII small subunit</fullName>
        <ecNumber evidence="1">3.1.11.6</ecNumber>
    </submittedName>
</protein>
<keyword evidence="2" id="KW-1185">Reference proteome</keyword>
<evidence type="ECO:0000313" key="2">
    <source>
        <dbReference type="Proteomes" id="UP000304953"/>
    </source>
</evidence>
<sequence>MSQKKQQENEKEQSLEEAFQELEEMIEKMQQREVTLEETFALYEQGIRKLKFCNQKIDKVEKKMLLLNEQGELEPLGELETE</sequence>
<keyword evidence="1" id="KW-0378">Hydrolase</keyword>